<dbReference type="STRING" id="888061.AXF15_09765"/>
<accession>A0A0X8JRT7</accession>
<keyword evidence="5" id="KW-1185">Reference proteome</keyword>
<keyword evidence="1 2" id="KW-0378">Hydrolase</keyword>
<dbReference type="PROSITE" id="PS00893">
    <property type="entry name" value="NUDIX_BOX"/>
    <property type="match status" value="1"/>
</dbReference>
<dbReference type="Proteomes" id="UP000063964">
    <property type="component" value="Chromosome"/>
</dbReference>
<name>A0A0X8JRT7_9BACT</name>
<sequence>MHLESQASSETRSRPRNPFPTVDVVIFLPGRGVLLVRRKNPPFGWALPGGFIDYGESAEQAAVRETLEETGLKVQLTGLVGVYSDPARDPRFHTLSIVYAAGVGEGACPHPGDDAAEACFFPVHALPDDMAFDHRKIIADFVKQKDGAYDRTTP</sequence>
<dbReference type="Pfam" id="PF00293">
    <property type="entry name" value="NUDIX"/>
    <property type="match status" value="1"/>
</dbReference>
<reference evidence="5" key="1">
    <citation type="submission" date="2016-02" db="EMBL/GenBank/DDBJ databases">
        <authorList>
            <person name="Holder M.E."/>
            <person name="Ajami N.J."/>
            <person name="Petrosino J.F."/>
        </authorList>
    </citation>
    <scope>NUCLEOTIDE SEQUENCE [LARGE SCALE GENOMIC DNA]</scope>
    <source>
        <strain evidence="5">DSM 12838</strain>
    </source>
</reference>
<dbReference type="EMBL" id="CP014230">
    <property type="protein sequence ID" value="AMD93358.1"/>
    <property type="molecule type" value="Genomic_DNA"/>
</dbReference>
<dbReference type="OrthoDB" id="9761969at2"/>
<dbReference type="PRINTS" id="PR00502">
    <property type="entry name" value="NUDIXFAMILY"/>
</dbReference>
<gene>
    <name evidence="4" type="ORF">AXF15_09765</name>
</gene>
<dbReference type="InterPro" id="IPR015797">
    <property type="entry name" value="NUDIX_hydrolase-like_dom_sf"/>
</dbReference>
<proteinExistence type="inferred from homology"/>
<feature type="domain" description="Nudix hydrolase" evidence="3">
    <location>
        <begin position="17"/>
        <end position="144"/>
    </location>
</feature>
<dbReference type="InterPro" id="IPR020084">
    <property type="entry name" value="NUDIX_hydrolase_CS"/>
</dbReference>
<evidence type="ECO:0000259" key="3">
    <source>
        <dbReference type="PROSITE" id="PS51462"/>
    </source>
</evidence>
<dbReference type="GO" id="GO:0016787">
    <property type="term" value="F:hydrolase activity"/>
    <property type="evidence" value="ECO:0007669"/>
    <property type="project" value="UniProtKB-KW"/>
</dbReference>
<dbReference type="KEGG" id="doa:AXF15_09765"/>
<dbReference type="SUPFAM" id="SSF55811">
    <property type="entry name" value="Nudix"/>
    <property type="match status" value="1"/>
</dbReference>
<protein>
    <submittedName>
        <fullName evidence="4">NUDIX hydrolase</fullName>
    </submittedName>
</protein>
<evidence type="ECO:0000256" key="2">
    <source>
        <dbReference type="RuleBase" id="RU003476"/>
    </source>
</evidence>
<evidence type="ECO:0000256" key="1">
    <source>
        <dbReference type="ARBA" id="ARBA00022801"/>
    </source>
</evidence>
<dbReference type="InterPro" id="IPR020476">
    <property type="entry name" value="Nudix_hydrolase"/>
</dbReference>
<dbReference type="InterPro" id="IPR000086">
    <property type="entry name" value="NUDIX_hydrolase_dom"/>
</dbReference>
<comment type="similarity">
    <text evidence="2">Belongs to the Nudix hydrolase family.</text>
</comment>
<dbReference type="Gene3D" id="3.90.79.10">
    <property type="entry name" value="Nucleoside Triphosphate Pyrophosphohydrolase"/>
    <property type="match status" value="1"/>
</dbReference>
<dbReference type="PANTHER" id="PTHR43736">
    <property type="entry name" value="ADP-RIBOSE PYROPHOSPHATASE"/>
    <property type="match status" value="1"/>
</dbReference>
<evidence type="ECO:0000313" key="4">
    <source>
        <dbReference type="EMBL" id="AMD93358.1"/>
    </source>
</evidence>
<dbReference type="PROSITE" id="PS51462">
    <property type="entry name" value="NUDIX"/>
    <property type="match status" value="1"/>
</dbReference>
<dbReference type="PANTHER" id="PTHR43736:SF1">
    <property type="entry name" value="DIHYDRONEOPTERIN TRIPHOSPHATE DIPHOSPHATASE"/>
    <property type="match status" value="1"/>
</dbReference>
<evidence type="ECO:0000313" key="5">
    <source>
        <dbReference type="Proteomes" id="UP000063964"/>
    </source>
</evidence>
<dbReference type="AlphaFoldDB" id="A0A0X8JRT7"/>
<organism evidence="4 5">
    <name type="scientific">Desulfomicrobium orale DSM 12838</name>
    <dbReference type="NCBI Taxonomy" id="888061"/>
    <lineage>
        <taxon>Bacteria</taxon>
        <taxon>Pseudomonadati</taxon>
        <taxon>Thermodesulfobacteriota</taxon>
        <taxon>Desulfovibrionia</taxon>
        <taxon>Desulfovibrionales</taxon>
        <taxon>Desulfomicrobiaceae</taxon>
        <taxon>Desulfomicrobium</taxon>
    </lineage>
</organism>
<dbReference type="CDD" id="cd18873">
    <property type="entry name" value="NUDIX_NadM_like"/>
    <property type="match status" value="1"/>
</dbReference>